<dbReference type="InterPro" id="IPR025110">
    <property type="entry name" value="AMP-bd_C"/>
</dbReference>
<dbReference type="SUPFAM" id="SSF56801">
    <property type="entry name" value="Acetyl-CoA synthetase-like"/>
    <property type="match status" value="1"/>
</dbReference>
<dbReference type="GO" id="GO:0005777">
    <property type="term" value="C:peroxisome"/>
    <property type="evidence" value="ECO:0007669"/>
    <property type="project" value="UniProtKB-SubCell"/>
</dbReference>
<dbReference type="GO" id="GO:0016405">
    <property type="term" value="F:CoA-ligase activity"/>
    <property type="evidence" value="ECO:0007669"/>
    <property type="project" value="TreeGrafter"/>
</dbReference>
<keyword evidence="3" id="KW-0436">Ligase</keyword>
<proteinExistence type="inferred from homology"/>
<comment type="caution">
    <text evidence="6">The sequence shown here is derived from an EMBL/GenBank/DDBJ whole genome shotgun (WGS) entry which is preliminary data.</text>
</comment>
<evidence type="ECO:0000256" key="2">
    <source>
        <dbReference type="ARBA" id="ARBA00006432"/>
    </source>
</evidence>
<evidence type="ECO:0000313" key="7">
    <source>
        <dbReference type="Proteomes" id="UP001431783"/>
    </source>
</evidence>
<dbReference type="Gene3D" id="3.30.300.30">
    <property type="match status" value="1"/>
</dbReference>
<evidence type="ECO:0000256" key="1">
    <source>
        <dbReference type="ARBA" id="ARBA00004275"/>
    </source>
</evidence>
<comment type="similarity">
    <text evidence="2">Belongs to the ATP-dependent AMP-binding enzyme family.</text>
</comment>
<reference evidence="6 7" key="1">
    <citation type="submission" date="2023-03" db="EMBL/GenBank/DDBJ databases">
        <title>Genome insight into feeding habits of ladybird beetles.</title>
        <authorList>
            <person name="Li H.-S."/>
            <person name="Huang Y.-H."/>
            <person name="Pang H."/>
        </authorList>
    </citation>
    <scope>NUCLEOTIDE SEQUENCE [LARGE SCALE GENOMIC DNA]</scope>
    <source>
        <strain evidence="6">SYSU_2023b</strain>
        <tissue evidence="6">Whole body</tissue>
    </source>
</reference>
<keyword evidence="7" id="KW-1185">Reference proteome</keyword>
<evidence type="ECO:0000259" key="5">
    <source>
        <dbReference type="Pfam" id="PF13193"/>
    </source>
</evidence>
<keyword evidence="4" id="KW-0576">Peroxisome</keyword>
<feature type="domain" description="AMP-binding enzyme C-terminal" evidence="5">
    <location>
        <begin position="37"/>
        <end position="113"/>
    </location>
</feature>
<dbReference type="FunFam" id="3.30.300.30:FF:000007">
    <property type="entry name" value="4-coumarate--CoA ligase 2"/>
    <property type="match status" value="1"/>
</dbReference>
<gene>
    <name evidence="6" type="ORF">WA026_017956</name>
</gene>
<dbReference type="Pfam" id="PF13193">
    <property type="entry name" value="AMP-binding_C"/>
    <property type="match status" value="1"/>
</dbReference>
<dbReference type="AlphaFoldDB" id="A0AAW1TUW6"/>
<dbReference type="Proteomes" id="UP001431783">
    <property type="component" value="Unassembled WGS sequence"/>
</dbReference>
<sequence>MAVDVYFEELVGPYYKKGVEQYFPPWGRLPTEVPPAEIEALLLTHPDIIDCGVVGIEDPRAGEIPIAFVVKAENSYLTEKHVRKFVKGKLSPEKWLRGGVIFLEEIPKNPTGKVLRRELRKMVTQIKSKL</sequence>
<comment type="subcellular location">
    <subcellularLocation>
        <location evidence="1">Peroxisome</location>
    </subcellularLocation>
</comment>
<dbReference type="PANTHER" id="PTHR24096:SF149">
    <property type="entry name" value="AMP-BINDING DOMAIN-CONTAINING PROTEIN-RELATED"/>
    <property type="match status" value="1"/>
</dbReference>
<accession>A0AAW1TUW6</accession>
<evidence type="ECO:0000256" key="4">
    <source>
        <dbReference type="ARBA" id="ARBA00023140"/>
    </source>
</evidence>
<evidence type="ECO:0000256" key="3">
    <source>
        <dbReference type="ARBA" id="ARBA00022598"/>
    </source>
</evidence>
<protein>
    <recommendedName>
        <fullName evidence="5">AMP-binding enzyme C-terminal domain-containing protein</fullName>
    </recommendedName>
</protein>
<name>A0AAW1TUW6_9CUCU</name>
<dbReference type="PANTHER" id="PTHR24096">
    <property type="entry name" value="LONG-CHAIN-FATTY-ACID--COA LIGASE"/>
    <property type="match status" value="1"/>
</dbReference>
<evidence type="ECO:0000313" key="6">
    <source>
        <dbReference type="EMBL" id="KAK9872488.1"/>
    </source>
</evidence>
<dbReference type="EMBL" id="JARQZJ010000011">
    <property type="protein sequence ID" value="KAK9872488.1"/>
    <property type="molecule type" value="Genomic_DNA"/>
</dbReference>
<dbReference type="InterPro" id="IPR045851">
    <property type="entry name" value="AMP-bd_C_sf"/>
</dbReference>
<organism evidence="6 7">
    <name type="scientific">Henosepilachna vigintioctopunctata</name>
    <dbReference type="NCBI Taxonomy" id="420089"/>
    <lineage>
        <taxon>Eukaryota</taxon>
        <taxon>Metazoa</taxon>
        <taxon>Ecdysozoa</taxon>
        <taxon>Arthropoda</taxon>
        <taxon>Hexapoda</taxon>
        <taxon>Insecta</taxon>
        <taxon>Pterygota</taxon>
        <taxon>Neoptera</taxon>
        <taxon>Endopterygota</taxon>
        <taxon>Coleoptera</taxon>
        <taxon>Polyphaga</taxon>
        <taxon>Cucujiformia</taxon>
        <taxon>Coccinelloidea</taxon>
        <taxon>Coccinellidae</taxon>
        <taxon>Epilachninae</taxon>
        <taxon>Epilachnini</taxon>
        <taxon>Henosepilachna</taxon>
    </lineage>
</organism>